<name>A0A7W7DS12_9ACTN</name>
<dbReference type="EMBL" id="JACHMS010000001">
    <property type="protein sequence ID" value="MBB4715528.1"/>
    <property type="molecule type" value="Genomic_DNA"/>
</dbReference>
<dbReference type="Proteomes" id="UP000565089">
    <property type="component" value="Unassembled WGS sequence"/>
</dbReference>
<dbReference type="GeneID" id="95797381"/>
<dbReference type="Pfam" id="PF19650">
    <property type="entry name" value="DUF6153"/>
    <property type="match status" value="1"/>
</dbReference>
<sequence>MDSPGQRTQRTVVRRWHVLCVLGLLVGLLGMHGLAPGGGLPRQGHGEQAHAAQAAVERTHGSAAHEPETHVVHCGHCGDGHVQHADATCASGAVAGGPLVPPLVPDPVPVGEGESAVRAYAVVNTEGARAPPSLSELQLLRI</sequence>
<dbReference type="RefSeq" id="WP_313667098.1">
    <property type="nucleotide sequence ID" value="NZ_JACHMS010000001.1"/>
</dbReference>
<dbReference type="InterPro" id="IPR046151">
    <property type="entry name" value="DUF6153"/>
</dbReference>
<organism evidence="1 2">
    <name type="scientific">Streptomyces luteogriseus</name>
    <dbReference type="NCBI Taxonomy" id="68233"/>
    <lineage>
        <taxon>Bacteria</taxon>
        <taxon>Bacillati</taxon>
        <taxon>Actinomycetota</taxon>
        <taxon>Actinomycetes</taxon>
        <taxon>Kitasatosporales</taxon>
        <taxon>Streptomycetaceae</taxon>
        <taxon>Streptomyces</taxon>
    </lineage>
</organism>
<reference evidence="1 2" key="1">
    <citation type="submission" date="2020-08" db="EMBL/GenBank/DDBJ databases">
        <title>Sequencing the genomes of 1000 actinobacteria strains.</title>
        <authorList>
            <person name="Klenk H.-P."/>
        </authorList>
    </citation>
    <scope>NUCLEOTIDE SEQUENCE [LARGE SCALE GENOMIC DNA]</scope>
    <source>
        <strain evidence="1 2">DSM 40483</strain>
    </source>
</reference>
<accession>A0A7W7DS12</accession>
<comment type="caution">
    <text evidence="1">The sequence shown here is derived from an EMBL/GenBank/DDBJ whole genome shotgun (WGS) entry which is preliminary data.</text>
</comment>
<proteinExistence type="predicted"/>
<evidence type="ECO:0000313" key="1">
    <source>
        <dbReference type="EMBL" id="MBB4715528.1"/>
    </source>
</evidence>
<gene>
    <name evidence="1" type="ORF">BJ965_005410</name>
</gene>
<protein>
    <submittedName>
        <fullName evidence="1">Uncharacterized protein</fullName>
    </submittedName>
</protein>
<dbReference type="AlphaFoldDB" id="A0A7W7DS12"/>
<evidence type="ECO:0000313" key="2">
    <source>
        <dbReference type="Proteomes" id="UP000565089"/>
    </source>
</evidence>
<keyword evidence="2" id="KW-1185">Reference proteome</keyword>